<keyword evidence="1" id="KW-0808">Transferase</keyword>
<accession>A0AC61NQ07</accession>
<reference evidence="1" key="1">
    <citation type="submission" date="2021-08" db="EMBL/GenBank/DDBJ databases">
        <title>Novel anaerobic bacterium isolated from sea squirt in East Sea, Republic of Korea.</title>
        <authorList>
            <person name="Nguyen T.H."/>
            <person name="Li Z."/>
            <person name="Lee Y.-J."/>
            <person name="Ko J."/>
            <person name="Kim S.-G."/>
        </authorList>
    </citation>
    <scope>NUCLEOTIDE SEQUENCE</scope>
    <source>
        <strain evidence="1">KCTC 25031</strain>
    </source>
</reference>
<dbReference type="Proteomes" id="UP000826212">
    <property type="component" value="Chromosome"/>
</dbReference>
<sequence length="267" mass="28750">MSNIEKKNPIVLSIAGSDSSGGAGIQADIKTITTHGCYAATTITCVTSQNSHGIFDIVPIPTSNIISQIETTLQDYEVDAIKIGMVYDSDIIGAIVEVLKDTDIPIVIDPVMVASSSQSLTQQKAIDSMKKKLLPLATIITPNIPEAKILLGSRWVENLKVNAWNLARDFGCNVLLKTGHLSRIEDILVEVQTETLSLFAFNKLETTNTHGTGCTLSAAIASEIAKGNPLKEAVNLSTKYIHELLKASMNMGDHIFNGPMYHCIVNG</sequence>
<dbReference type="EMBL" id="CP081303">
    <property type="protein sequence ID" value="QZE15649.1"/>
    <property type="molecule type" value="Genomic_DNA"/>
</dbReference>
<dbReference type="EC" id="2.7.4.7" evidence="1"/>
<evidence type="ECO:0000313" key="1">
    <source>
        <dbReference type="EMBL" id="QZE15649.1"/>
    </source>
</evidence>
<dbReference type="EC" id="2.7.1.49" evidence="1"/>
<gene>
    <name evidence="1" type="primary">thiD</name>
    <name evidence="1" type="ORF">K4L44_07395</name>
</gene>
<keyword evidence="2" id="KW-1185">Reference proteome</keyword>
<proteinExistence type="predicted"/>
<keyword evidence="1" id="KW-0418">Kinase</keyword>
<organism evidence="1 2">
    <name type="scientific">Halosquirtibacter laminarini</name>
    <dbReference type="NCBI Taxonomy" id="3374600"/>
    <lineage>
        <taxon>Bacteria</taxon>
        <taxon>Pseudomonadati</taxon>
        <taxon>Bacteroidota</taxon>
        <taxon>Bacteroidia</taxon>
        <taxon>Marinilabiliales</taxon>
        <taxon>Prolixibacteraceae</taxon>
        <taxon>Halosquirtibacter</taxon>
    </lineage>
</organism>
<protein>
    <submittedName>
        <fullName evidence="1">Bifunctional hydroxymethylpyrimidine kinase/phosphomethylpyrimidine kinase</fullName>
        <ecNumber evidence="1">2.7.1.49</ecNumber>
        <ecNumber evidence="1">2.7.4.7</ecNumber>
    </submittedName>
</protein>
<evidence type="ECO:0000313" key="2">
    <source>
        <dbReference type="Proteomes" id="UP000826212"/>
    </source>
</evidence>
<name>A0AC61NQ07_9BACT</name>